<sequence>MLEGGKISSKQAIFLMVSMVLPTAFLFMASVTARLAKQDGWISLLLATLAVLLIARLVVNLSLRFPGKTIFQFPEVILGRWPGKVIALLYIWWLINLNSEILRQFGSFMVAAFMPETPIIVFELLIMVIAAYAVRNGLEVFTRANEVLLPVILGMVLVVNILLIPELDLKRLLPVYIDNGVVPVIKGSVMPAVWLGEIAVMAVLIPCLNKAKEAYRVAAAATIITGGILIFSYVNSMALYGPEAVAGWIFPSLNKVRMVHIATFLERLEAIIMFVWVAGGLVKICIFYWAAALGSAQWLELNDYKPLVLPVGVILLALSVMAHDSILDLYTYLSTSALPLSIVFQAGIPLLLLVVAVFRGQGGARQ</sequence>
<feature type="transmembrane region" description="Helical" evidence="8">
    <location>
        <begin position="41"/>
        <end position="65"/>
    </location>
</feature>
<dbReference type="Proteomes" id="UP001154312">
    <property type="component" value="Unassembled WGS sequence"/>
</dbReference>
<dbReference type="GO" id="GO:0009847">
    <property type="term" value="P:spore germination"/>
    <property type="evidence" value="ECO:0007669"/>
    <property type="project" value="InterPro"/>
</dbReference>
<feature type="transmembrane region" description="Helical" evidence="8">
    <location>
        <begin position="77"/>
        <end position="95"/>
    </location>
</feature>
<feature type="transmembrane region" description="Helical" evidence="8">
    <location>
        <begin position="146"/>
        <end position="164"/>
    </location>
</feature>
<feature type="transmembrane region" description="Helical" evidence="8">
    <location>
        <begin position="184"/>
        <end position="205"/>
    </location>
</feature>
<evidence type="ECO:0000256" key="6">
    <source>
        <dbReference type="ARBA" id="ARBA00022989"/>
    </source>
</evidence>
<evidence type="ECO:0000256" key="4">
    <source>
        <dbReference type="ARBA" id="ARBA00022544"/>
    </source>
</evidence>
<accession>A0A9X4H419</accession>
<dbReference type="RefSeq" id="WP_277443725.1">
    <property type="nucleotide sequence ID" value="NZ_JAKOAV010000013.1"/>
</dbReference>
<protein>
    <submittedName>
        <fullName evidence="9">Endospore germination permease</fullName>
    </submittedName>
</protein>
<feature type="transmembrane region" description="Helical" evidence="8">
    <location>
        <begin position="307"/>
        <end position="326"/>
    </location>
</feature>
<dbReference type="PANTHER" id="PTHR34975:SF2">
    <property type="entry name" value="SPORE GERMINATION PROTEIN A2"/>
    <property type="match status" value="1"/>
</dbReference>
<feature type="transmembrane region" description="Helical" evidence="8">
    <location>
        <begin position="12"/>
        <end position="35"/>
    </location>
</feature>
<dbReference type="NCBIfam" id="TIGR00912">
    <property type="entry name" value="2A0309"/>
    <property type="match status" value="1"/>
</dbReference>
<dbReference type="EMBL" id="JAKOAV010000013">
    <property type="protein sequence ID" value="MDF9408403.1"/>
    <property type="molecule type" value="Genomic_DNA"/>
</dbReference>
<keyword evidence="10" id="KW-1185">Reference proteome</keyword>
<keyword evidence="6 8" id="KW-1133">Transmembrane helix</keyword>
<keyword evidence="3" id="KW-0813">Transport</keyword>
<feature type="transmembrane region" description="Helical" evidence="8">
    <location>
        <begin position="217"/>
        <end position="234"/>
    </location>
</feature>
<evidence type="ECO:0000256" key="1">
    <source>
        <dbReference type="ARBA" id="ARBA00004141"/>
    </source>
</evidence>
<evidence type="ECO:0000256" key="5">
    <source>
        <dbReference type="ARBA" id="ARBA00022692"/>
    </source>
</evidence>
<dbReference type="InterPro" id="IPR004761">
    <property type="entry name" value="Spore_GerAB"/>
</dbReference>
<dbReference type="Pfam" id="PF03845">
    <property type="entry name" value="Spore_permease"/>
    <property type="match status" value="1"/>
</dbReference>
<keyword evidence="7 8" id="KW-0472">Membrane</keyword>
<keyword evidence="5 8" id="KW-0812">Transmembrane</keyword>
<evidence type="ECO:0000256" key="8">
    <source>
        <dbReference type="SAM" id="Phobius"/>
    </source>
</evidence>
<gene>
    <name evidence="9" type="ORF">L7E55_08535</name>
</gene>
<organism evidence="9 10">
    <name type="scientific">Pelotomaculum isophthalicicum JI</name>
    <dbReference type="NCBI Taxonomy" id="947010"/>
    <lineage>
        <taxon>Bacteria</taxon>
        <taxon>Bacillati</taxon>
        <taxon>Bacillota</taxon>
        <taxon>Clostridia</taxon>
        <taxon>Eubacteriales</taxon>
        <taxon>Desulfotomaculaceae</taxon>
        <taxon>Pelotomaculum</taxon>
    </lineage>
</organism>
<proteinExistence type="inferred from homology"/>
<comment type="similarity">
    <text evidence="2">Belongs to the amino acid-polyamine-organocation (APC) superfamily. Spore germination protein (SGP) (TC 2.A.3.9) family.</text>
</comment>
<dbReference type="AlphaFoldDB" id="A0A9X4H419"/>
<evidence type="ECO:0000256" key="7">
    <source>
        <dbReference type="ARBA" id="ARBA00023136"/>
    </source>
</evidence>
<comment type="caution">
    <text evidence="9">The sequence shown here is derived from an EMBL/GenBank/DDBJ whole genome shotgun (WGS) entry which is preliminary data.</text>
</comment>
<feature type="transmembrane region" description="Helical" evidence="8">
    <location>
        <begin position="107"/>
        <end position="134"/>
    </location>
</feature>
<keyword evidence="4" id="KW-0309">Germination</keyword>
<name>A0A9X4H419_9FIRM</name>
<feature type="transmembrane region" description="Helical" evidence="8">
    <location>
        <begin position="270"/>
        <end position="295"/>
    </location>
</feature>
<evidence type="ECO:0000256" key="2">
    <source>
        <dbReference type="ARBA" id="ARBA00007998"/>
    </source>
</evidence>
<dbReference type="PANTHER" id="PTHR34975">
    <property type="entry name" value="SPORE GERMINATION PROTEIN A2"/>
    <property type="match status" value="1"/>
</dbReference>
<reference evidence="9" key="1">
    <citation type="submission" date="2022-02" db="EMBL/GenBank/DDBJ databases">
        <authorList>
            <person name="Leng L."/>
        </authorList>
    </citation>
    <scope>NUCLEOTIDE SEQUENCE</scope>
    <source>
        <strain evidence="9">JI</strain>
    </source>
</reference>
<evidence type="ECO:0000313" key="9">
    <source>
        <dbReference type="EMBL" id="MDF9408403.1"/>
    </source>
</evidence>
<feature type="transmembrane region" description="Helical" evidence="8">
    <location>
        <begin position="338"/>
        <end position="358"/>
    </location>
</feature>
<comment type="subcellular location">
    <subcellularLocation>
        <location evidence="1">Membrane</location>
        <topology evidence="1">Multi-pass membrane protein</topology>
    </subcellularLocation>
</comment>
<evidence type="ECO:0000313" key="10">
    <source>
        <dbReference type="Proteomes" id="UP001154312"/>
    </source>
</evidence>
<dbReference type="GO" id="GO:0016020">
    <property type="term" value="C:membrane"/>
    <property type="evidence" value="ECO:0007669"/>
    <property type="project" value="UniProtKB-SubCell"/>
</dbReference>
<evidence type="ECO:0000256" key="3">
    <source>
        <dbReference type="ARBA" id="ARBA00022448"/>
    </source>
</evidence>